<feature type="compositionally biased region" description="Polar residues" evidence="1">
    <location>
        <begin position="661"/>
        <end position="681"/>
    </location>
</feature>
<feature type="compositionally biased region" description="Polar residues" evidence="1">
    <location>
        <begin position="269"/>
        <end position="282"/>
    </location>
</feature>
<feature type="region of interest" description="Disordered" evidence="1">
    <location>
        <begin position="463"/>
        <end position="551"/>
    </location>
</feature>
<name>D8S5H1_SELML</name>
<dbReference type="HOGENOM" id="CLU_020843_0_0_1"/>
<feature type="region of interest" description="Disordered" evidence="1">
    <location>
        <begin position="255"/>
        <end position="283"/>
    </location>
</feature>
<dbReference type="PANTHER" id="PTHR34281">
    <property type="entry name" value="PROTEIN EARLY FLOWERING 3"/>
    <property type="match status" value="1"/>
</dbReference>
<dbReference type="Proteomes" id="UP000001514">
    <property type="component" value="Unassembled WGS sequence"/>
</dbReference>
<dbReference type="InterPro" id="IPR039319">
    <property type="entry name" value="ELF3-like"/>
</dbReference>
<gene>
    <name evidence="2" type="ORF">SELMODRAFT_443909</name>
</gene>
<keyword evidence="3" id="KW-1185">Reference proteome</keyword>
<evidence type="ECO:0000313" key="3">
    <source>
        <dbReference type="Proteomes" id="UP000001514"/>
    </source>
</evidence>
<dbReference type="FunCoup" id="D8S5H1">
    <property type="interactions" value="290"/>
</dbReference>
<dbReference type="Gramene" id="EFJ20453">
    <property type="protein sequence ID" value="EFJ20453"/>
    <property type="gene ID" value="SELMODRAFT_443909"/>
</dbReference>
<dbReference type="OMA" id="KPYMGPC"/>
<dbReference type="EMBL" id="GL377602">
    <property type="protein sequence ID" value="EFJ20453.1"/>
    <property type="molecule type" value="Genomic_DNA"/>
</dbReference>
<feature type="compositionally biased region" description="Basic and acidic residues" evidence="1">
    <location>
        <begin position="143"/>
        <end position="156"/>
    </location>
</feature>
<feature type="region of interest" description="Disordered" evidence="1">
    <location>
        <begin position="1"/>
        <end position="56"/>
    </location>
</feature>
<sequence length="766" mass="82050">MTSKGSSREGRGESSRSSHSNHHGKGQSRANAAVAEPLFPRVHVSDTRNGPKAPPRNKMALYEQLTVPSQHFLQRQASGSVWPPMNPAYASQYAPFASNCFTPCFVPPGLSFHHHASSTDGGTASQSMGAPLGSQKSMVMDSEVDKELQRVPRVVDENNPVGGGGNAATPTTPCAARPVPCAKSSSQQQQQHPCAKSSSQQQQQQHPSANTIAAATANVVNTTMANATLANVNKRVRNEDDFAVPTYCFPKDGKGVEAGSGSKQQQQQHSNTRSEMNASKSSAAEIVERTVPSSAGVSSSPAAVAGVTAAAGGGGGAATAAPGVISPHKGHTEHISSSNICESAAGSDNQSDDFFQSLHEEQVSGDGDSNASIVDPFGKIAARDVVGAVGEKEFWKTRKTILRQQRIFETQVFELHRVVKVQHLLAESPKLLLEPDHARFHLAQPLRITHEIATPAEERLLAHPPVAVRGSNKDQTTNFTTAQASKPPYNPKDQHRQQRSYSTAPADISPREAPPPPPAVTATLINTCSSSPAPPPPPPQMNSSSTTTTQGMTYQTFPGAANSWGFATFPAGNQWAMLPPSCQPYVFQPPPNAAQMLPGYGAAYQPVFHNGAGSYELFPMVPRPPRMQTAEMQPVYWQQPMYPSVHSSGWYAFPPQFFDSSSVQTPQPSKLPKSANSTQQEQQEKRGPEMTQRWIEGEHQQHGVSYSLPFSYVPPSERHEQQQQQGGGGGAGFNGNNGAMKVVPRAVMATPESAAGILKSIQRERR</sequence>
<organism evidence="3">
    <name type="scientific">Selaginella moellendorffii</name>
    <name type="common">Spikemoss</name>
    <dbReference type="NCBI Taxonomy" id="88036"/>
    <lineage>
        <taxon>Eukaryota</taxon>
        <taxon>Viridiplantae</taxon>
        <taxon>Streptophyta</taxon>
        <taxon>Embryophyta</taxon>
        <taxon>Tracheophyta</taxon>
        <taxon>Lycopodiopsida</taxon>
        <taxon>Selaginellales</taxon>
        <taxon>Selaginellaceae</taxon>
        <taxon>Selaginella</taxon>
    </lineage>
</organism>
<feature type="compositionally biased region" description="Low complexity" evidence="1">
    <location>
        <begin position="197"/>
        <end position="210"/>
    </location>
</feature>
<dbReference type="STRING" id="88036.D8S5H1"/>
<feature type="compositionally biased region" description="Polar residues" evidence="1">
    <location>
        <begin position="183"/>
        <end position="192"/>
    </location>
</feature>
<feature type="region of interest" description="Disordered" evidence="1">
    <location>
        <begin position="661"/>
        <end position="690"/>
    </location>
</feature>
<evidence type="ECO:0000256" key="1">
    <source>
        <dbReference type="SAM" id="MobiDB-lite"/>
    </source>
</evidence>
<evidence type="ECO:0000313" key="2">
    <source>
        <dbReference type="EMBL" id="EFJ20453.1"/>
    </source>
</evidence>
<accession>D8S5H1</accession>
<dbReference type="eggNOG" id="ENOG502QSB6">
    <property type="taxonomic scope" value="Eukaryota"/>
</dbReference>
<reference evidence="2 3" key="1">
    <citation type="journal article" date="2011" name="Science">
        <title>The Selaginella genome identifies genetic changes associated with the evolution of vascular plants.</title>
        <authorList>
            <person name="Banks J.A."/>
            <person name="Nishiyama T."/>
            <person name="Hasebe M."/>
            <person name="Bowman J.L."/>
            <person name="Gribskov M."/>
            <person name="dePamphilis C."/>
            <person name="Albert V.A."/>
            <person name="Aono N."/>
            <person name="Aoyama T."/>
            <person name="Ambrose B.A."/>
            <person name="Ashton N.W."/>
            <person name="Axtell M.J."/>
            <person name="Barker E."/>
            <person name="Barker M.S."/>
            <person name="Bennetzen J.L."/>
            <person name="Bonawitz N.D."/>
            <person name="Chapple C."/>
            <person name="Cheng C."/>
            <person name="Correa L.G."/>
            <person name="Dacre M."/>
            <person name="DeBarry J."/>
            <person name="Dreyer I."/>
            <person name="Elias M."/>
            <person name="Engstrom E.M."/>
            <person name="Estelle M."/>
            <person name="Feng L."/>
            <person name="Finet C."/>
            <person name="Floyd S.K."/>
            <person name="Frommer W.B."/>
            <person name="Fujita T."/>
            <person name="Gramzow L."/>
            <person name="Gutensohn M."/>
            <person name="Harholt J."/>
            <person name="Hattori M."/>
            <person name="Heyl A."/>
            <person name="Hirai T."/>
            <person name="Hiwatashi Y."/>
            <person name="Ishikawa M."/>
            <person name="Iwata M."/>
            <person name="Karol K.G."/>
            <person name="Koehler B."/>
            <person name="Kolukisaoglu U."/>
            <person name="Kubo M."/>
            <person name="Kurata T."/>
            <person name="Lalonde S."/>
            <person name="Li K."/>
            <person name="Li Y."/>
            <person name="Litt A."/>
            <person name="Lyons E."/>
            <person name="Manning G."/>
            <person name="Maruyama T."/>
            <person name="Michael T.P."/>
            <person name="Mikami K."/>
            <person name="Miyazaki S."/>
            <person name="Morinaga S."/>
            <person name="Murata T."/>
            <person name="Mueller-Roeber B."/>
            <person name="Nelson D.R."/>
            <person name="Obara M."/>
            <person name="Oguri Y."/>
            <person name="Olmstead R.G."/>
            <person name="Onodera N."/>
            <person name="Petersen B.L."/>
            <person name="Pils B."/>
            <person name="Prigge M."/>
            <person name="Rensing S.A."/>
            <person name="Riano-Pachon D.M."/>
            <person name="Roberts A.W."/>
            <person name="Sato Y."/>
            <person name="Scheller H.V."/>
            <person name="Schulz B."/>
            <person name="Schulz C."/>
            <person name="Shakirov E.V."/>
            <person name="Shibagaki N."/>
            <person name="Shinohara N."/>
            <person name="Shippen D.E."/>
            <person name="Soerensen I."/>
            <person name="Sotooka R."/>
            <person name="Sugimoto N."/>
            <person name="Sugita M."/>
            <person name="Sumikawa N."/>
            <person name="Tanurdzic M."/>
            <person name="Theissen G."/>
            <person name="Ulvskov P."/>
            <person name="Wakazuki S."/>
            <person name="Weng J.K."/>
            <person name="Willats W.W."/>
            <person name="Wipf D."/>
            <person name="Wolf P.G."/>
            <person name="Yang L."/>
            <person name="Zimmer A.D."/>
            <person name="Zhu Q."/>
            <person name="Mitros T."/>
            <person name="Hellsten U."/>
            <person name="Loque D."/>
            <person name="Otillar R."/>
            <person name="Salamov A."/>
            <person name="Schmutz J."/>
            <person name="Shapiro H."/>
            <person name="Lindquist E."/>
            <person name="Lucas S."/>
            <person name="Rokhsar D."/>
            <person name="Grigoriev I.V."/>
        </authorList>
    </citation>
    <scope>NUCLEOTIDE SEQUENCE [LARGE SCALE GENOMIC DNA]</scope>
</reference>
<dbReference type="KEGG" id="smo:SELMODRAFT_443909"/>
<feature type="region of interest" description="Disordered" evidence="1">
    <location>
        <begin position="115"/>
        <end position="210"/>
    </location>
</feature>
<proteinExistence type="predicted"/>
<feature type="compositionally biased region" description="Basic and acidic residues" evidence="1">
    <location>
        <begin position="1"/>
        <end position="16"/>
    </location>
</feature>
<feature type="compositionally biased region" description="Polar residues" evidence="1">
    <location>
        <begin position="473"/>
        <end position="484"/>
    </location>
</feature>
<dbReference type="PANTHER" id="PTHR34281:SF2">
    <property type="entry name" value="PROTEIN EARLY FLOWERING 3"/>
    <property type="match status" value="1"/>
</dbReference>
<feature type="region of interest" description="Disordered" evidence="1">
    <location>
        <begin position="310"/>
        <end position="337"/>
    </location>
</feature>
<feature type="compositionally biased region" description="Gly residues" evidence="1">
    <location>
        <begin position="725"/>
        <end position="735"/>
    </location>
</feature>
<dbReference type="InParanoid" id="D8S5H1"/>
<feature type="compositionally biased region" description="Low complexity" evidence="1">
    <location>
        <begin position="167"/>
        <end position="182"/>
    </location>
</feature>
<feature type="region of interest" description="Disordered" evidence="1">
    <location>
        <begin position="710"/>
        <end position="738"/>
    </location>
</feature>
<feature type="compositionally biased region" description="Polar residues" evidence="1">
    <location>
        <begin position="118"/>
        <end position="128"/>
    </location>
</feature>
<feature type="compositionally biased region" description="Low complexity" evidence="1">
    <location>
        <begin position="541"/>
        <end position="551"/>
    </location>
</feature>
<dbReference type="AlphaFoldDB" id="D8S5H1"/>
<protein>
    <submittedName>
        <fullName evidence="2">Uncharacterized protein</fullName>
    </submittedName>
</protein>